<evidence type="ECO:0000256" key="1">
    <source>
        <dbReference type="ARBA" id="ARBA00004123"/>
    </source>
</evidence>
<comment type="subcellular location">
    <subcellularLocation>
        <location evidence="2">Membrane</location>
        <topology evidence="2">Single-pass type II membrane protein</topology>
    </subcellularLocation>
    <subcellularLocation>
        <location evidence="1">Nucleus</location>
    </subcellularLocation>
</comment>
<dbReference type="GO" id="GO:0005674">
    <property type="term" value="C:transcription factor TFIIF complex"/>
    <property type="evidence" value="ECO:0007669"/>
    <property type="project" value="TreeGrafter"/>
</dbReference>
<feature type="region of interest" description="Disordered" evidence="17">
    <location>
        <begin position="416"/>
        <end position="446"/>
    </location>
</feature>
<dbReference type="Gene3D" id="1.10.10.10">
    <property type="entry name" value="Winged helix-like DNA-binding domain superfamily/Winged helix DNA-binding domain"/>
    <property type="match status" value="1"/>
</dbReference>
<dbReference type="Pfam" id="PF05793">
    <property type="entry name" value="TFIIF_alpha"/>
    <property type="match status" value="1"/>
</dbReference>
<feature type="compositionally biased region" description="Acidic residues" evidence="17">
    <location>
        <begin position="681"/>
        <end position="708"/>
    </location>
</feature>
<dbReference type="Gene3D" id="3.90.550.50">
    <property type="match status" value="2"/>
</dbReference>
<evidence type="ECO:0000256" key="17">
    <source>
        <dbReference type="SAM" id="MobiDB-lite"/>
    </source>
</evidence>
<name>A0A7T8KHW6_CALRO</name>
<feature type="compositionally biased region" description="Low complexity" evidence="17">
    <location>
        <begin position="420"/>
        <end position="435"/>
    </location>
</feature>
<feature type="compositionally biased region" description="Low complexity" evidence="17">
    <location>
        <begin position="789"/>
        <end position="806"/>
    </location>
</feature>
<protein>
    <recommendedName>
        <fullName evidence="4">General transcription factor IIF subunit 1</fullName>
    </recommendedName>
    <alternativeName>
        <fullName evidence="16">Transcription initiation factor IIF subunit alpha</fullName>
    </alternativeName>
</protein>
<dbReference type="GO" id="GO:0006367">
    <property type="term" value="P:transcription initiation at RNA polymerase II promoter"/>
    <property type="evidence" value="ECO:0007669"/>
    <property type="project" value="InterPro"/>
</dbReference>
<feature type="compositionally biased region" description="Acidic residues" evidence="17">
    <location>
        <begin position="748"/>
        <end position="760"/>
    </location>
</feature>
<evidence type="ECO:0000256" key="8">
    <source>
        <dbReference type="ARBA" id="ARBA00022968"/>
    </source>
</evidence>
<keyword evidence="18" id="KW-0732">Signal</keyword>
<dbReference type="PANTHER" id="PTHR13011:SF0">
    <property type="entry name" value="GENERAL TRANSCRIPTION FACTOR IIF SUBUNIT 1"/>
    <property type="match status" value="1"/>
</dbReference>
<keyword evidence="11" id="KW-0238">DNA-binding</keyword>
<evidence type="ECO:0000256" key="6">
    <source>
        <dbReference type="ARBA" id="ARBA00022679"/>
    </source>
</evidence>
<dbReference type="PANTHER" id="PTHR13011">
    <property type="entry name" value="TFIIF-ALPHA"/>
    <property type="match status" value="1"/>
</dbReference>
<keyword evidence="12" id="KW-0472">Membrane</keyword>
<evidence type="ECO:0000256" key="15">
    <source>
        <dbReference type="ARBA" id="ARBA00025232"/>
    </source>
</evidence>
<evidence type="ECO:0000256" key="11">
    <source>
        <dbReference type="ARBA" id="ARBA00023125"/>
    </source>
</evidence>
<keyword evidence="14" id="KW-0539">Nucleus</keyword>
<dbReference type="EMBL" id="CP045890">
    <property type="protein sequence ID" value="QQP56170.1"/>
    <property type="molecule type" value="Genomic_DNA"/>
</dbReference>
<feature type="compositionally biased region" description="Basic residues" evidence="17">
    <location>
        <begin position="657"/>
        <end position="672"/>
    </location>
</feature>
<dbReference type="GO" id="GO:0003677">
    <property type="term" value="F:DNA binding"/>
    <property type="evidence" value="ECO:0007669"/>
    <property type="project" value="UniProtKB-KW"/>
</dbReference>
<keyword evidence="7" id="KW-0812">Transmembrane</keyword>
<keyword evidence="10" id="KW-0805">Transcription regulation</keyword>
<dbReference type="Pfam" id="PF02434">
    <property type="entry name" value="Fringe"/>
    <property type="match status" value="2"/>
</dbReference>
<keyword evidence="13" id="KW-0804">Transcription</keyword>
<dbReference type="GO" id="GO:0016757">
    <property type="term" value="F:glycosyltransferase activity"/>
    <property type="evidence" value="ECO:0007669"/>
    <property type="project" value="UniProtKB-KW"/>
</dbReference>
<feature type="compositionally biased region" description="Acidic residues" evidence="17">
    <location>
        <begin position="632"/>
        <end position="641"/>
    </location>
</feature>
<accession>A0A7T8KHW6</accession>
<feature type="compositionally biased region" description="Basic residues" evidence="17">
    <location>
        <begin position="766"/>
        <end position="775"/>
    </location>
</feature>
<evidence type="ECO:0000256" key="13">
    <source>
        <dbReference type="ARBA" id="ARBA00023163"/>
    </source>
</evidence>
<dbReference type="GO" id="GO:0032968">
    <property type="term" value="P:positive regulation of transcription elongation by RNA polymerase II"/>
    <property type="evidence" value="ECO:0007669"/>
    <property type="project" value="InterPro"/>
</dbReference>
<comment type="similarity">
    <text evidence="3">Belongs to the TFIIF alpha subunit family.</text>
</comment>
<dbReference type="SUPFAM" id="SSF50916">
    <property type="entry name" value="Rap30/74 interaction domains"/>
    <property type="match status" value="1"/>
</dbReference>
<keyword evidence="9" id="KW-1133">Transmembrane helix</keyword>
<dbReference type="GO" id="GO:0001096">
    <property type="term" value="F:TFIIF-class transcription factor complex binding"/>
    <property type="evidence" value="ECO:0007669"/>
    <property type="project" value="TreeGrafter"/>
</dbReference>
<feature type="chain" id="PRO_5030588097" description="General transcription factor IIF subunit 1" evidence="18">
    <location>
        <begin position="22"/>
        <end position="909"/>
    </location>
</feature>
<keyword evidence="5 20" id="KW-0328">Glycosyltransferase</keyword>
<feature type="signal peptide" evidence="18">
    <location>
        <begin position="1"/>
        <end position="21"/>
    </location>
</feature>
<dbReference type="SUPFAM" id="SSF46785">
    <property type="entry name" value="Winged helix' DNA-binding domain"/>
    <property type="match status" value="1"/>
</dbReference>
<evidence type="ECO:0000256" key="4">
    <source>
        <dbReference type="ARBA" id="ARBA00020812"/>
    </source>
</evidence>
<dbReference type="InterPro" id="IPR003378">
    <property type="entry name" value="Fringe-like_glycosylTrfase"/>
</dbReference>
<evidence type="ECO:0000256" key="18">
    <source>
        <dbReference type="SAM" id="SignalP"/>
    </source>
</evidence>
<evidence type="ECO:0000256" key="14">
    <source>
        <dbReference type="ARBA" id="ARBA00023242"/>
    </source>
</evidence>
<dbReference type="OrthoDB" id="76676at2759"/>
<evidence type="ECO:0000313" key="21">
    <source>
        <dbReference type="Proteomes" id="UP000595437"/>
    </source>
</evidence>
<feature type="domain" description="Fringe-like glycosyltransferase" evidence="19">
    <location>
        <begin position="281"/>
        <end position="412"/>
    </location>
</feature>
<dbReference type="InterPro" id="IPR011039">
    <property type="entry name" value="TFIIF_interaction"/>
</dbReference>
<keyword evidence="21" id="KW-1185">Reference proteome</keyword>
<dbReference type="InterPro" id="IPR036390">
    <property type="entry name" value="WH_DNA-bd_sf"/>
</dbReference>
<proteinExistence type="inferred from homology"/>
<keyword evidence="8" id="KW-0735">Signal-anchor</keyword>
<evidence type="ECO:0000256" key="7">
    <source>
        <dbReference type="ARBA" id="ARBA00022692"/>
    </source>
</evidence>
<feature type="region of interest" description="Disordered" evidence="17">
    <location>
        <begin position="632"/>
        <end position="808"/>
    </location>
</feature>
<evidence type="ECO:0000256" key="3">
    <source>
        <dbReference type="ARBA" id="ARBA00005249"/>
    </source>
</evidence>
<evidence type="ECO:0000256" key="2">
    <source>
        <dbReference type="ARBA" id="ARBA00004606"/>
    </source>
</evidence>
<evidence type="ECO:0000256" key="10">
    <source>
        <dbReference type="ARBA" id="ARBA00023015"/>
    </source>
</evidence>
<dbReference type="GO" id="GO:0016251">
    <property type="term" value="F:RNA polymerase II general transcription initiation factor activity"/>
    <property type="evidence" value="ECO:0007669"/>
    <property type="project" value="TreeGrafter"/>
</dbReference>
<dbReference type="InterPro" id="IPR036388">
    <property type="entry name" value="WH-like_DNA-bd_sf"/>
</dbReference>
<keyword evidence="6 20" id="KW-0808">Transferase</keyword>
<dbReference type="InterPro" id="IPR008851">
    <property type="entry name" value="TFIIF-alpha"/>
</dbReference>
<organism evidence="20 21">
    <name type="scientific">Caligus rogercresseyi</name>
    <name type="common">Sea louse</name>
    <dbReference type="NCBI Taxonomy" id="217165"/>
    <lineage>
        <taxon>Eukaryota</taxon>
        <taxon>Metazoa</taxon>
        <taxon>Ecdysozoa</taxon>
        <taxon>Arthropoda</taxon>
        <taxon>Crustacea</taxon>
        <taxon>Multicrustacea</taxon>
        <taxon>Hexanauplia</taxon>
        <taxon>Copepoda</taxon>
        <taxon>Siphonostomatoida</taxon>
        <taxon>Caligidae</taxon>
        <taxon>Caligus</taxon>
    </lineage>
</organism>
<sequence length="909" mass="101219">MMGGRLFLMLLVFLSWRVSFSLEKDESVERLSRIVFVLMSQEHHGEASSRTERALLDSLSQAGLPPESAHLILTGREASWHGSWTFFPLFPFLTEEFKGDLDWFIFLNENARIHPEALLRVLKPYSPDESVFIGHELVDGDHTVIHHYDPPGFKYPAFGSGLGLSFKLVEELSRRISTYGLKSGKFPSTFSIDPLYELANVIHYSHEDNLAEDPLGTPPHEGPFLTHTPHFCLGLYSKEEDTSSCAIISLPNPVSNALCRQNHGVLPRDVGKAAPNILYASEKEDPSIPTVALPGIINTPQGHCQKTSSIIEHFNRNTTFDWLVIADDDTLLSVHKIGEILSCYDPSRLISLGQRYGFRVATGEYGYDYITGGGGMIFSRAATLKMFSSPEFCACPKADYPDDMHLGSCMSNIGSPGRMSSNGGPSSGRAAAAAPPTTPGAPEEEVSEFVVRIPPRNARKSHHVMKFNASLNIDFTKWAQGTVRMVRENNQKATKGGAGFADAEVPKYGAGSEFGREQKEEARRKKYGFNKKKYKPEDQPWLIRVGDKKTGKRYRGIREGGVAENTTYYVFTHAQDGAFEAHPISDWYNFTPILTYKTLNAEEAEEKFAERGKILNHWALMISDMDEWVEGGDELETDSDDEEKKKKDDSDDEGKNNSKKKGKDAKNKKKKRSKEDVQNEAFEDSDDGDDECREVDYMSDESSDSETEVMEKNDTKGVDQDHGLARMLESESSSEDENDPNKKKSDKEDEAGEEANEDEGGASKKEKNKKKKDKKGKLSKDGGKQSTNSSRSSSPAPDKASKAAAAADKRKALIDNILDPGIEPAQKKSRLETFGSSASSLAALEEDVRRYLTRKPMTTTELVKKIHSKRFQDISSEELMPLLVNVLKKVNPHTSKTKGIMYLSLKPDK</sequence>
<comment type="function">
    <text evidence="15">TFIIF is a general transcription initiation factor that binds to RNA polymerase II and helps to recruit it to the initiation complex in collaboration with TFIIB. It promotes transcription elongation.</text>
</comment>
<feature type="domain" description="Fringe-like glycosyltransferase" evidence="19">
    <location>
        <begin position="98"/>
        <end position="177"/>
    </location>
</feature>
<dbReference type="AlphaFoldDB" id="A0A7T8KHW6"/>
<evidence type="ECO:0000256" key="9">
    <source>
        <dbReference type="ARBA" id="ARBA00022989"/>
    </source>
</evidence>
<dbReference type="GO" id="GO:0016020">
    <property type="term" value="C:membrane"/>
    <property type="evidence" value="ECO:0007669"/>
    <property type="project" value="UniProtKB-SubCell"/>
</dbReference>
<feature type="compositionally biased region" description="Basic and acidic residues" evidence="17">
    <location>
        <begin position="709"/>
        <end position="724"/>
    </location>
</feature>
<evidence type="ECO:0000259" key="19">
    <source>
        <dbReference type="Pfam" id="PF02434"/>
    </source>
</evidence>
<evidence type="ECO:0000256" key="16">
    <source>
        <dbReference type="ARBA" id="ARBA00031523"/>
    </source>
</evidence>
<gene>
    <name evidence="20" type="ORF">FKW44_000750</name>
</gene>
<evidence type="ECO:0000256" key="12">
    <source>
        <dbReference type="ARBA" id="ARBA00023136"/>
    </source>
</evidence>
<evidence type="ECO:0000313" key="20">
    <source>
        <dbReference type="EMBL" id="QQP56170.1"/>
    </source>
</evidence>
<dbReference type="Proteomes" id="UP000595437">
    <property type="component" value="Chromosome 1"/>
</dbReference>
<feature type="compositionally biased region" description="Basic and acidic residues" evidence="17">
    <location>
        <begin position="642"/>
        <end position="656"/>
    </location>
</feature>
<reference evidence="21" key="1">
    <citation type="submission" date="2021-01" db="EMBL/GenBank/DDBJ databases">
        <title>Caligus Genome Assembly.</title>
        <authorList>
            <person name="Gallardo-Escarate C."/>
        </authorList>
    </citation>
    <scope>NUCLEOTIDE SEQUENCE [LARGE SCALE GENOMIC DNA]</scope>
</reference>
<evidence type="ECO:0000256" key="5">
    <source>
        <dbReference type="ARBA" id="ARBA00022676"/>
    </source>
</evidence>